<gene>
    <name evidence="1" type="ORF">V6N12_027425</name>
</gene>
<accession>A0ABR2DV37</accession>
<name>A0ABR2DV37_9ROSI</name>
<dbReference type="EMBL" id="JBBPBM010000023">
    <property type="protein sequence ID" value="KAK8546649.1"/>
    <property type="molecule type" value="Genomic_DNA"/>
</dbReference>
<dbReference type="Proteomes" id="UP001472677">
    <property type="component" value="Unassembled WGS sequence"/>
</dbReference>
<keyword evidence="2" id="KW-1185">Reference proteome</keyword>
<sequence>MRSLSRWNCVGCCCKVQQLRVQLHSLGAIKVTSEPLGVVGRLTPSSAETAVSATSSLVEASTFPIANTMDGCVAETGENGVAVEDPTSVGLSSLDALVVLKVEKQNKVTGKVIDICVKRG</sequence>
<evidence type="ECO:0000313" key="2">
    <source>
        <dbReference type="Proteomes" id="UP001472677"/>
    </source>
</evidence>
<organism evidence="1 2">
    <name type="scientific">Hibiscus sabdariffa</name>
    <name type="common">roselle</name>
    <dbReference type="NCBI Taxonomy" id="183260"/>
    <lineage>
        <taxon>Eukaryota</taxon>
        <taxon>Viridiplantae</taxon>
        <taxon>Streptophyta</taxon>
        <taxon>Embryophyta</taxon>
        <taxon>Tracheophyta</taxon>
        <taxon>Spermatophyta</taxon>
        <taxon>Magnoliopsida</taxon>
        <taxon>eudicotyledons</taxon>
        <taxon>Gunneridae</taxon>
        <taxon>Pentapetalae</taxon>
        <taxon>rosids</taxon>
        <taxon>malvids</taxon>
        <taxon>Malvales</taxon>
        <taxon>Malvaceae</taxon>
        <taxon>Malvoideae</taxon>
        <taxon>Hibiscus</taxon>
    </lineage>
</organism>
<protein>
    <submittedName>
        <fullName evidence="1">Uncharacterized protein</fullName>
    </submittedName>
</protein>
<evidence type="ECO:0000313" key="1">
    <source>
        <dbReference type="EMBL" id="KAK8546649.1"/>
    </source>
</evidence>
<comment type="caution">
    <text evidence="1">The sequence shown here is derived from an EMBL/GenBank/DDBJ whole genome shotgun (WGS) entry which is preliminary data.</text>
</comment>
<proteinExistence type="predicted"/>
<reference evidence="1 2" key="1">
    <citation type="journal article" date="2024" name="G3 (Bethesda)">
        <title>Genome assembly of Hibiscus sabdariffa L. provides insights into metabolisms of medicinal natural products.</title>
        <authorList>
            <person name="Kim T."/>
        </authorList>
    </citation>
    <scope>NUCLEOTIDE SEQUENCE [LARGE SCALE GENOMIC DNA]</scope>
    <source>
        <strain evidence="1">TK-2024</strain>
        <tissue evidence="1">Old leaves</tissue>
    </source>
</reference>